<protein>
    <recommendedName>
        <fullName evidence="3">Mariner Mos1 transposase</fullName>
    </recommendedName>
</protein>
<dbReference type="InterPro" id="IPR001888">
    <property type="entry name" value="Transposase_1"/>
</dbReference>
<proteinExistence type="predicted"/>
<organism evidence="1 2">
    <name type="scientific">Eumeta variegata</name>
    <name type="common">Bagworm moth</name>
    <name type="synonym">Eumeta japonica</name>
    <dbReference type="NCBI Taxonomy" id="151549"/>
    <lineage>
        <taxon>Eukaryota</taxon>
        <taxon>Metazoa</taxon>
        <taxon>Ecdysozoa</taxon>
        <taxon>Arthropoda</taxon>
        <taxon>Hexapoda</taxon>
        <taxon>Insecta</taxon>
        <taxon>Pterygota</taxon>
        <taxon>Neoptera</taxon>
        <taxon>Endopterygota</taxon>
        <taxon>Lepidoptera</taxon>
        <taxon>Glossata</taxon>
        <taxon>Ditrysia</taxon>
        <taxon>Tineoidea</taxon>
        <taxon>Psychidae</taxon>
        <taxon>Oiketicinae</taxon>
        <taxon>Eumeta</taxon>
    </lineage>
</organism>
<name>A0A4C1T4S7_EUMVA</name>
<evidence type="ECO:0000313" key="2">
    <source>
        <dbReference type="Proteomes" id="UP000299102"/>
    </source>
</evidence>
<sequence length="209" mass="24532">MDYLRQKRVKKIMVSKSKQTPQTVAKPGSTRNKLMLYVWWDWKSIIHYKVMPSGITNNSDIYWPQLMKLKREQRKMAVEPLREILCPHELSGRFDNLFIWSKCFLGIHEPLFSDKNIKCMVGRQSCTAAIRKQRHHNAAQTQAMYTGRHRTYNIEHRRAYGPIDLVVLTLMRFNSWPIALFLDLLRHNSGSLIGLPVPGRIGTWMKPQL</sequence>
<dbReference type="Gene3D" id="3.30.420.10">
    <property type="entry name" value="Ribonuclease H-like superfamily/Ribonuclease H"/>
    <property type="match status" value="1"/>
</dbReference>
<evidence type="ECO:0008006" key="3">
    <source>
        <dbReference type="Google" id="ProtNLM"/>
    </source>
</evidence>
<dbReference type="AlphaFoldDB" id="A0A4C1T4S7"/>
<dbReference type="Pfam" id="PF01359">
    <property type="entry name" value="Transposase_1"/>
    <property type="match status" value="1"/>
</dbReference>
<evidence type="ECO:0000313" key="1">
    <source>
        <dbReference type="EMBL" id="GBP08467.1"/>
    </source>
</evidence>
<reference evidence="1 2" key="1">
    <citation type="journal article" date="2019" name="Commun. Biol.">
        <title>The bagworm genome reveals a unique fibroin gene that provides high tensile strength.</title>
        <authorList>
            <person name="Kono N."/>
            <person name="Nakamura H."/>
            <person name="Ohtoshi R."/>
            <person name="Tomita M."/>
            <person name="Numata K."/>
            <person name="Arakawa K."/>
        </authorList>
    </citation>
    <scope>NUCLEOTIDE SEQUENCE [LARGE SCALE GENOMIC DNA]</scope>
</reference>
<dbReference type="EMBL" id="BGZK01000031">
    <property type="protein sequence ID" value="GBP08467.1"/>
    <property type="molecule type" value="Genomic_DNA"/>
</dbReference>
<keyword evidence="2" id="KW-1185">Reference proteome</keyword>
<dbReference type="Proteomes" id="UP000299102">
    <property type="component" value="Unassembled WGS sequence"/>
</dbReference>
<dbReference type="GO" id="GO:0003676">
    <property type="term" value="F:nucleic acid binding"/>
    <property type="evidence" value="ECO:0007669"/>
    <property type="project" value="InterPro"/>
</dbReference>
<comment type="caution">
    <text evidence="1">The sequence shown here is derived from an EMBL/GenBank/DDBJ whole genome shotgun (WGS) entry which is preliminary data.</text>
</comment>
<dbReference type="OrthoDB" id="8147172at2759"/>
<dbReference type="InterPro" id="IPR036397">
    <property type="entry name" value="RNaseH_sf"/>
</dbReference>
<gene>
    <name evidence="1" type="ORF">EVAR_77160_1</name>
</gene>
<accession>A0A4C1T4S7</accession>